<keyword evidence="2" id="KW-1133">Transmembrane helix</keyword>
<feature type="transmembrane region" description="Helical" evidence="2">
    <location>
        <begin position="12"/>
        <end position="33"/>
    </location>
</feature>
<gene>
    <name evidence="4" type="ORF">Daesc_009438</name>
</gene>
<keyword evidence="2" id="KW-0472">Membrane</keyword>
<dbReference type="EMBL" id="JBANMG010000009">
    <property type="protein sequence ID" value="KAK6949363.1"/>
    <property type="molecule type" value="Genomic_DNA"/>
</dbReference>
<feature type="domain" description="Alpha/beta hydrolase fold-3" evidence="3">
    <location>
        <begin position="128"/>
        <end position="338"/>
    </location>
</feature>
<accession>A0AAX6MA54</accession>
<keyword evidence="1" id="KW-0378">Hydrolase</keyword>
<dbReference type="AlphaFoldDB" id="A0AAX6MA54"/>
<dbReference type="Proteomes" id="UP001369815">
    <property type="component" value="Unassembled WGS sequence"/>
</dbReference>
<dbReference type="Pfam" id="PF07859">
    <property type="entry name" value="Abhydrolase_3"/>
    <property type="match status" value="1"/>
</dbReference>
<evidence type="ECO:0000256" key="2">
    <source>
        <dbReference type="SAM" id="Phobius"/>
    </source>
</evidence>
<evidence type="ECO:0000259" key="3">
    <source>
        <dbReference type="Pfam" id="PF07859"/>
    </source>
</evidence>
<evidence type="ECO:0000313" key="5">
    <source>
        <dbReference type="Proteomes" id="UP001369815"/>
    </source>
</evidence>
<reference evidence="4 5" key="1">
    <citation type="journal article" date="2024" name="Front Chem Biol">
        <title>Unveiling the potential of Daldinia eschscholtzii MFLUCC 19-0629 through bioactivity and bioinformatics studies for enhanced sustainable agriculture production.</title>
        <authorList>
            <person name="Brooks S."/>
            <person name="Weaver J.A."/>
            <person name="Klomchit A."/>
            <person name="Alharthi S.A."/>
            <person name="Onlamun T."/>
            <person name="Nurani R."/>
            <person name="Vong T.K."/>
            <person name="Alberti F."/>
            <person name="Greco C."/>
        </authorList>
    </citation>
    <scope>NUCLEOTIDE SEQUENCE [LARGE SCALE GENOMIC DNA]</scope>
    <source>
        <strain evidence="4">MFLUCC 19-0629</strain>
    </source>
</reference>
<dbReference type="GO" id="GO:0016787">
    <property type="term" value="F:hydrolase activity"/>
    <property type="evidence" value="ECO:0007669"/>
    <property type="project" value="UniProtKB-KW"/>
</dbReference>
<dbReference type="InterPro" id="IPR013094">
    <property type="entry name" value="AB_hydrolase_3"/>
</dbReference>
<keyword evidence="5" id="KW-1185">Reference proteome</keyword>
<keyword evidence="2" id="KW-0812">Transmembrane</keyword>
<dbReference type="Gene3D" id="3.40.50.1820">
    <property type="entry name" value="alpha/beta hydrolase"/>
    <property type="match status" value="1"/>
</dbReference>
<dbReference type="InterPro" id="IPR029058">
    <property type="entry name" value="AB_hydrolase_fold"/>
</dbReference>
<protein>
    <recommendedName>
        <fullName evidence="3">Alpha/beta hydrolase fold-3 domain-containing protein</fullName>
    </recommendedName>
</protein>
<proteinExistence type="predicted"/>
<evidence type="ECO:0000313" key="4">
    <source>
        <dbReference type="EMBL" id="KAK6949363.1"/>
    </source>
</evidence>
<sequence>MTLSRETQPLKALYIIYFTLKLPFVLLSLIIYYTIPSLRPIREWTIRTSVATYIIRIFFNLVSVIGLSSLRPLTAEKAKERFAYIEPGEDELYSGVLSPAAIKPVPLKGLWDADQGGPVTIDKSKVLLLFPGGAFVFAFDPYEGSSIVSDLVRRVPGARVFLAQYRLATSPAGRFPAAIQDALTFYNYILNLGIDPKDIIFLGDSAGGNVAVGLLRYLEESQKLPLPGGVLAYSPWIHVTNDAKSQYGDSPKLRTDCINYPVLQTGYDKYIPEGGMTPEVAPYFSPMTHPFKTSVPVYIQSGEAEVFYDENKQFAEAMEGIEGNKVKFHTIKNAPHDLILSHRMVGLTAEATDSVEDAIAFVSKDVD</sequence>
<comment type="caution">
    <text evidence="4">The sequence shown here is derived from an EMBL/GenBank/DDBJ whole genome shotgun (WGS) entry which is preliminary data.</text>
</comment>
<name>A0AAX6MA54_9PEZI</name>
<organism evidence="4 5">
    <name type="scientific">Daldinia eschscholtzii</name>
    <dbReference type="NCBI Taxonomy" id="292717"/>
    <lineage>
        <taxon>Eukaryota</taxon>
        <taxon>Fungi</taxon>
        <taxon>Dikarya</taxon>
        <taxon>Ascomycota</taxon>
        <taxon>Pezizomycotina</taxon>
        <taxon>Sordariomycetes</taxon>
        <taxon>Xylariomycetidae</taxon>
        <taxon>Xylariales</taxon>
        <taxon>Hypoxylaceae</taxon>
        <taxon>Daldinia</taxon>
    </lineage>
</organism>
<dbReference type="InterPro" id="IPR050300">
    <property type="entry name" value="GDXG_lipolytic_enzyme"/>
</dbReference>
<evidence type="ECO:0000256" key="1">
    <source>
        <dbReference type="ARBA" id="ARBA00022801"/>
    </source>
</evidence>
<dbReference type="PANTHER" id="PTHR48081:SF8">
    <property type="entry name" value="ALPHA_BETA HYDROLASE FOLD-3 DOMAIN-CONTAINING PROTEIN-RELATED"/>
    <property type="match status" value="1"/>
</dbReference>
<dbReference type="SUPFAM" id="SSF53474">
    <property type="entry name" value="alpha/beta-Hydrolases"/>
    <property type="match status" value="1"/>
</dbReference>
<dbReference type="PANTHER" id="PTHR48081">
    <property type="entry name" value="AB HYDROLASE SUPERFAMILY PROTEIN C4A8.06C"/>
    <property type="match status" value="1"/>
</dbReference>